<dbReference type="InterPro" id="IPR027417">
    <property type="entry name" value="P-loop_NTPase"/>
</dbReference>
<protein>
    <submittedName>
        <fullName evidence="2">AAA family ATPase</fullName>
    </submittedName>
</protein>
<comment type="caution">
    <text evidence="2">The sequence shown here is derived from an EMBL/GenBank/DDBJ whole genome shotgun (WGS) entry which is preliminary data.</text>
</comment>
<dbReference type="SUPFAM" id="SSF52540">
    <property type="entry name" value="P-loop containing nucleoside triphosphate hydrolases"/>
    <property type="match status" value="1"/>
</dbReference>
<dbReference type="RefSeq" id="WP_261273865.1">
    <property type="nucleotide sequence ID" value="NZ_JAMTCC010000050.1"/>
</dbReference>
<accession>A0A9X2WZ17</accession>
<keyword evidence="3" id="KW-1185">Reference proteome</keyword>
<dbReference type="AlphaFoldDB" id="A0A9X2WZ17"/>
<gene>
    <name evidence="2" type="ORF">NE536_20370</name>
</gene>
<dbReference type="Gene3D" id="3.40.50.300">
    <property type="entry name" value="P-loop containing nucleotide triphosphate hydrolases"/>
    <property type="match status" value="1"/>
</dbReference>
<sequence length="187" mass="20504">MKHIKLANVKGGTGKTSIACSIAEYLHAIGKKIECHDYDNVASHFKMFIDESAIDPRPANPDFTITDTIGALTNDLLDLLSTDVEDSIIIVPCSCSDSDINTTLKFARNLKRLRVNFIVVINKVSGLSHSVAKAVKVREQFRSIDIPVSDYFLPYTPSIENIASGSILRNNGFKHALEAILLEVTNG</sequence>
<dbReference type="Pfam" id="PF01656">
    <property type="entry name" value="CbiA"/>
    <property type="match status" value="1"/>
</dbReference>
<organism evidence="2 3">
    <name type="scientific">Shewanella septentrionalis</name>
    <dbReference type="NCBI Taxonomy" id="2952223"/>
    <lineage>
        <taxon>Bacteria</taxon>
        <taxon>Pseudomonadati</taxon>
        <taxon>Pseudomonadota</taxon>
        <taxon>Gammaproteobacteria</taxon>
        <taxon>Alteromonadales</taxon>
        <taxon>Shewanellaceae</taxon>
        <taxon>Shewanella</taxon>
    </lineage>
</organism>
<dbReference type="EMBL" id="JAMTCC010000050">
    <property type="protein sequence ID" value="MCT7947712.1"/>
    <property type="molecule type" value="Genomic_DNA"/>
</dbReference>
<dbReference type="InterPro" id="IPR050678">
    <property type="entry name" value="DNA_Partitioning_ATPase"/>
</dbReference>
<evidence type="ECO:0000313" key="2">
    <source>
        <dbReference type="EMBL" id="MCT7947712.1"/>
    </source>
</evidence>
<dbReference type="InterPro" id="IPR002586">
    <property type="entry name" value="CobQ/CobB/MinD/ParA_Nub-bd_dom"/>
</dbReference>
<evidence type="ECO:0000259" key="1">
    <source>
        <dbReference type="Pfam" id="PF01656"/>
    </source>
</evidence>
<dbReference type="PANTHER" id="PTHR13696">
    <property type="entry name" value="P-LOOP CONTAINING NUCLEOSIDE TRIPHOSPHATE HYDROLASE"/>
    <property type="match status" value="1"/>
</dbReference>
<dbReference type="PANTHER" id="PTHR13696:SF52">
    <property type="entry name" value="PARA FAMILY PROTEIN CT_582"/>
    <property type="match status" value="1"/>
</dbReference>
<name>A0A9X2WZ17_9GAMM</name>
<evidence type="ECO:0000313" key="3">
    <source>
        <dbReference type="Proteomes" id="UP001155604"/>
    </source>
</evidence>
<proteinExistence type="predicted"/>
<reference evidence="2" key="1">
    <citation type="journal article" date="2023" name="Int. J. Syst. Evol. Microbiol.">
        <title>&lt;i&gt;Shewanella septentrionalis&lt;/i&gt; sp. nov. and &lt;i&gt;Shewanella holmiensis&lt;/i&gt; sp. nov., isolated from Baltic Sea water and sediments.</title>
        <authorList>
            <person name="Martin-Rodriguez A.J."/>
            <person name="Thorell K."/>
            <person name="Joffre E."/>
            <person name="Jensie-Markopoulos S."/>
            <person name="Moore E.R.B."/>
            <person name="Sjoling A."/>
        </authorList>
    </citation>
    <scope>NUCLEOTIDE SEQUENCE</scope>
    <source>
        <strain evidence="2">SP1W3</strain>
    </source>
</reference>
<dbReference type="Proteomes" id="UP001155604">
    <property type="component" value="Unassembled WGS sequence"/>
</dbReference>
<feature type="domain" description="CobQ/CobB/MinD/ParA nucleotide binding" evidence="1">
    <location>
        <begin position="6"/>
        <end position="164"/>
    </location>
</feature>